<sequence length="186" mass="19339">MFSKVLTLLLLAVPAICAATPPGDAITVGPDGIYSTLTTALADTSSNVFFVYATSIKERVEITRANITIYGQTSNALTYSSNLVTITNNLTAATAGGNEQSATISVKAANVKLYNLNIANTAGQSGGQAIALNVAAPQFGGYGLKLTGYQDTFYAKSGSQFLGKSFVQGATDFVNVIKSNVLKHPD</sequence>
<comment type="pathway">
    <text evidence="1">Glycan metabolism; pectin degradation; 2-dehydro-3-deoxy-D-gluconate from pectin: step 1/5.</text>
</comment>
<dbReference type="AlphaFoldDB" id="M5C5E6"/>
<evidence type="ECO:0000256" key="7">
    <source>
        <dbReference type="SAM" id="SignalP"/>
    </source>
</evidence>
<keyword evidence="12" id="KW-1185">Reference proteome</keyword>
<reference evidence="9" key="1">
    <citation type="submission" date="2012-10" db="EMBL/GenBank/DDBJ databases">
        <authorList>
            <person name="Jelonek L."/>
        </authorList>
    </citation>
    <scope>NUCLEOTIDE SEQUENCE</scope>
    <source>
        <strain evidence="9">Isolate 7/3/14</strain>
    </source>
</reference>
<reference evidence="9 11" key="2">
    <citation type="journal article" date="2013" name="J. Biotechnol.">
        <title>Establishment and interpretation of the genome sequence of the phytopathogenic fungus Rhizoctonia solani AG1-IB isolate 7/3/14.</title>
        <authorList>
            <person name="Wibberg D.W."/>
            <person name="Jelonek L.J."/>
            <person name="Rupp O.R."/>
            <person name="Hennig M.H."/>
            <person name="Eikmeyer F.E."/>
            <person name="Goesmann A.G."/>
            <person name="Hartmann A.H."/>
            <person name="Borriss R.B."/>
            <person name="Grosch R.G."/>
            <person name="Puehler A.P."/>
            <person name="Schlueter A.S."/>
        </authorList>
    </citation>
    <scope>NUCLEOTIDE SEQUENCE [LARGE SCALE GENOMIC DNA]</scope>
    <source>
        <strain evidence="11">AG1-IB / isolate 7/3/14</strain>
        <strain evidence="9">Isolate 7/3/14</strain>
    </source>
</reference>
<evidence type="ECO:0000313" key="11">
    <source>
        <dbReference type="Proteomes" id="UP000012065"/>
    </source>
</evidence>
<evidence type="ECO:0000313" key="10">
    <source>
        <dbReference type="EMBL" id="CEL53125.1"/>
    </source>
</evidence>
<dbReference type="UniPathway" id="UPA00545">
    <property type="reaction ID" value="UER00823"/>
</dbReference>
<dbReference type="GO" id="GO:0030599">
    <property type="term" value="F:pectinesterase activity"/>
    <property type="evidence" value="ECO:0007669"/>
    <property type="project" value="UniProtKB-EC"/>
</dbReference>
<comment type="similarity">
    <text evidence="2">Belongs to the pectinesterase family.</text>
</comment>
<proteinExistence type="inferred from homology"/>
<keyword evidence="7" id="KW-0732">Signal</keyword>
<name>M5C5E6_THACB</name>
<gene>
    <name evidence="9" type="ORF">BN14_08646</name>
    <name evidence="10" type="ORF">RSOLAG1IB_11257</name>
</gene>
<dbReference type="InterPro" id="IPR011050">
    <property type="entry name" value="Pectin_lyase_fold/virulence"/>
</dbReference>
<feature type="signal peptide" evidence="7">
    <location>
        <begin position="1"/>
        <end position="18"/>
    </location>
</feature>
<dbReference type="STRING" id="1108050.M5C5E6"/>
<dbReference type="HOGENOM" id="CLU_1455343_0_0_1"/>
<dbReference type="GO" id="GO:0045490">
    <property type="term" value="P:pectin catabolic process"/>
    <property type="evidence" value="ECO:0007669"/>
    <property type="project" value="UniProtKB-UniPathway"/>
</dbReference>
<feature type="chain" id="PRO_5011944740" description="pectinesterase" evidence="7">
    <location>
        <begin position="19"/>
        <end position="186"/>
    </location>
</feature>
<evidence type="ECO:0000256" key="3">
    <source>
        <dbReference type="ARBA" id="ARBA00013229"/>
    </source>
</evidence>
<dbReference type="OrthoDB" id="2019149at2759"/>
<evidence type="ECO:0000256" key="1">
    <source>
        <dbReference type="ARBA" id="ARBA00005184"/>
    </source>
</evidence>
<keyword evidence="4 9" id="KW-0378">Hydrolase</keyword>
<dbReference type="SUPFAM" id="SSF51126">
    <property type="entry name" value="Pectin lyase-like"/>
    <property type="match status" value="1"/>
</dbReference>
<dbReference type="PANTHER" id="PTHR31321:SF57">
    <property type="entry name" value="PECTINESTERASE 53-RELATED"/>
    <property type="match status" value="1"/>
</dbReference>
<evidence type="ECO:0000313" key="12">
    <source>
        <dbReference type="Proteomes" id="UP000059188"/>
    </source>
</evidence>
<dbReference type="InterPro" id="IPR000070">
    <property type="entry name" value="Pectinesterase_cat"/>
</dbReference>
<dbReference type="InterPro" id="IPR012334">
    <property type="entry name" value="Pectin_lyas_fold"/>
</dbReference>
<dbReference type="Proteomes" id="UP000059188">
    <property type="component" value="Unassembled WGS sequence"/>
</dbReference>
<dbReference type="EC" id="3.1.1.11" evidence="3"/>
<dbReference type="EMBL" id="CAOJ01013258">
    <property type="protein sequence ID" value="CCO34544.1"/>
    <property type="molecule type" value="Genomic_DNA"/>
</dbReference>
<feature type="domain" description="Pectinesterase catalytic" evidence="8">
    <location>
        <begin position="33"/>
        <end position="174"/>
    </location>
</feature>
<evidence type="ECO:0000256" key="4">
    <source>
        <dbReference type="ARBA" id="ARBA00022801"/>
    </source>
</evidence>
<dbReference type="EMBL" id="LN679213">
    <property type="protein sequence ID" value="CEL53125.1"/>
    <property type="molecule type" value="Genomic_DNA"/>
</dbReference>
<reference evidence="10 12" key="3">
    <citation type="submission" date="2014-11" db="EMBL/GenBank/DDBJ databases">
        <authorList>
            <person name="Wibberg Daniel"/>
        </authorList>
    </citation>
    <scope>NUCLEOTIDE SEQUENCE [LARGE SCALE GENOMIC DNA]</scope>
    <source>
        <strain evidence="10">Rhizoctonia solani AG1-IB 7/3/14</strain>
    </source>
</reference>
<evidence type="ECO:0000256" key="6">
    <source>
        <dbReference type="ARBA" id="ARBA00042203"/>
    </source>
</evidence>
<evidence type="ECO:0000313" key="9">
    <source>
        <dbReference type="EMBL" id="CCO34544.1"/>
    </source>
</evidence>
<dbReference type="Proteomes" id="UP000012065">
    <property type="component" value="Unassembled WGS sequence"/>
</dbReference>
<dbReference type="Pfam" id="PF01095">
    <property type="entry name" value="Pectinesterase"/>
    <property type="match status" value="1"/>
</dbReference>
<evidence type="ECO:0000256" key="2">
    <source>
        <dbReference type="ARBA" id="ARBA00008891"/>
    </source>
</evidence>
<protein>
    <recommendedName>
        <fullName evidence="3">pectinesterase</fullName>
        <ecNumber evidence="3">3.1.1.11</ecNumber>
    </recommendedName>
    <alternativeName>
        <fullName evidence="6">Pectin methylesterase A</fullName>
    </alternativeName>
</protein>
<evidence type="ECO:0000256" key="5">
    <source>
        <dbReference type="ARBA" id="ARBA00023085"/>
    </source>
</evidence>
<dbReference type="PANTHER" id="PTHR31321">
    <property type="entry name" value="ACYL-COA THIOESTER HYDROLASE YBHC-RELATED"/>
    <property type="match status" value="1"/>
</dbReference>
<evidence type="ECO:0000259" key="8">
    <source>
        <dbReference type="Pfam" id="PF01095"/>
    </source>
</evidence>
<dbReference type="Gene3D" id="2.160.20.10">
    <property type="entry name" value="Single-stranded right-handed beta-helix, Pectin lyase-like"/>
    <property type="match status" value="1"/>
</dbReference>
<keyword evidence="5" id="KW-0063">Aspartyl esterase</keyword>
<dbReference type="GO" id="GO:0042545">
    <property type="term" value="P:cell wall modification"/>
    <property type="evidence" value="ECO:0007669"/>
    <property type="project" value="InterPro"/>
</dbReference>
<organism evidence="9 11">
    <name type="scientific">Thanatephorus cucumeris (strain AG1-IB / isolate 7/3/14)</name>
    <name type="common">Lettuce bottom rot fungus</name>
    <name type="synonym">Rhizoctonia solani</name>
    <dbReference type="NCBI Taxonomy" id="1108050"/>
    <lineage>
        <taxon>Eukaryota</taxon>
        <taxon>Fungi</taxon>
        <taxon>Dikarya</taxon>
        <taxon>Basidiomycota</taxon>
        <taxon>Agaricomycotina</taxon>
        <taxon>Agaricomycetes</taxon>
        <taxon>Cantharellales</taxon>
        <taxon>Ceratobasidiaceae</taxon>
        <taxon>Rhizoctonia</taxon>
        <taxon>Rhizoctonia solani AG-1</taxon>
    </lineage>
</organism>
<accession>M5C5E6</accession>